<feature type="transmembrane region" description="Helical" evidence="2">
    <location>
        <begin position="482"/>
        <end position="504"/>
    </location>
</feature>
<dbReference type="EMBL" id="CP058579">
    <property type="protein sequence ID" value="QLG61697.1"/>
    <property type="molecule type" value="Genomic_DNA"/>
</dbReference>
<name>A0A7D5Q9I8_9EURY</name>
<dbReference type="PANTHER" id="PTHR35902:SF3">
    <property type="entry name" value="NPCBM-ASSOCIATED, NEW3 DOMAIN OF ALPHA-GALACTOSIDASE"/>
    <property type="match status" value="1"/>
</dbReference>
<protein>
    <submittedName>
        <fullName evidence="3">Sialidase</fullName>
    </submittedName>
</protein>
<keyword evidence="2" id="KW-0812">Transmembrane</keyword>
<evidence type="ECO:0000313" key="3">
    <source>
        <dbReference type="EMBL" id="QLG61697.1"/>
    </source>
</evidence>
<feature type="region of interest" description="Disordered" evidence="1">
    <location>
        <begin position="73"/>
        <end position="95"/>
    </location>
</feature>
<keyword evidence="4" id="KW-1185">Reference proteome</keyword>
<dbReference type="KEGG" id="halu:HUG12_08135"/>
<keyword evidence="2" id="KW-1133">Transmembrane helix</keyword>
<evidence type="ECO:0000313" key="4">
    <source>
        <dbReference type="Proteomes" id="UP000509626"/>
    </source>
</evidence>
<evidence type="ECO:0000256" key="2">
    <source>
        <dbReference type="SAM" id="Phobius"/>
    </source>
</evidence>
<dbReference type="GeneID" id="56037420"/>
<keyword evidence="2" id="KW-0472">Membrane</keyword>
<dbReference type="Proteomes" id="UP000509626">
    <property type="component" value="Chromosome"/>
</dbReference>
<organism evidence="3 4">
    <name type="scientific">Halorarum salinum</name>
    <dbReference type="NCBI Taxonomy" id="2743089"/>
    <lineage>
        <taxon>Archaea</taxon>
        <taxon>Methanobacteriati</taxon>
        <taxon>Methanobacteriota</taxon>
        <taxon>Stenosarchaea group</taxon>
        <taxon>Halobacteria</taxon>
        <taxon>Halobacteriales</taxon>
        <taxon>Haloferacaceae</taxon>
        <taxon>Halorarum</taxon>
    </lineage>
</organism>
<reference evidence="3 4" key="1">
    <citation type="submission" date="2020-06" db="EMBL/GenBank/DDBJ databases">
        <title>NJ-3-1, isolated from saline soil.</title>
        <authorList>
            <person name="Cui H.L."/>
            <person name="Shi X."/>
        </authorList>
    </citation>
    <scope>NUCLEOTIDE SEQUENCE [LARGE SCALE GENOMIC DNA]</scope>
    <source>
        <strain evidence="3 4">NJ-3-1</strain>
    </source>
</reference>
<dbReference type="InterPro" id="IPR013783">
    <property type="entry name" value="Ig-like_fold"/>
</dbReference>
<dbReference type="AlphaFoldDB" id="A0A7D5Q9I8"/>
<dbReference type="RefSeq" id="WP_179268282.1">
    <property type="nucleotide sequence ID" value="NZ_CP058579.1"/>
</dbReference>
<gene>
    <name evidence="3" type="ORF">HUG12_08135</name>
</gene>
<accession>A0A7D5Q9I8</accession>
<sequence>MVRRSLLLCVVVLLVAVPTAVTAVDARFETSVPEPTVEPGSTQELTFELANDAADPDDRAETAHEVEATVRGDDTPMTVRSGPRSLGTMSDGDGRSVTVSVTVPADVPAGTYDLPVTVEYLDAGDDRETETTTVRVRVDERARFVVEDVDADVPVGGSGTVALNVTNAGEANASGAVMAFESGNADVTFAGSATTRRFVGEWAAGETRTVEVDASAADGADPREYAVDATVEYEDADGLARTSAPLSFGLTPLPEATFVFGELESTLRVGGDGTLSGTVENAGDRTVHNAVLLLETDDPNVSPLESELAVGTLDPGESAAFEFDVEVSDSAEAGARQFGLVVEYRDVGGSRITSDETDVLADVAAPRDEFDVAPLDAEFEAGSGGQLRLEVTNNREAPVSDVSAKLFPDAPLSSGDDEAFHPNLDPGETVTLTFDLRVDDAALEKSYPLSVDFRYETADGDTRLSDAYQVPVTVSGGNGGDLPLSVLGGTATLFALLVGGVYYVRR</sequence>
<dbReference type="OrthoDB" id="56770at2157"/>
<proteinExistence type="predicted"/>
<dbReference type="Gene3D" id="2.60.40.10">
    <property type="entry name" value="Immunoglobulins"/>
    <property type="match status" value="1"/>
</dbReference>
<evidence type="ECO:0000256" key="1">
    <source>
        <dbReference type="SAM" id="MobiDB-lite"/>
    </source>
</evidence>
<dbReference type="PANTHER" id="PTHR35902">
    <property type="entry name" value="S-LAYER DOMAIN-LIKE PROTEIN-RELATED"/>
    <property type="match status" value="1"/>
</dbReference>